<dbReference type="Gene3D" id="3.30.300.30">
    <property type="match status" value="1"/>
</dbReference>
<evidence type="ECO:0000259" key="13">
    <source>
        <dbReference type="Pfam" id="PF08345"/>
    </source>
</evidence>
<keyword evidence="5 11" id="KW-0812">Transmembrane</keyword>
<dbReference type="EMBL" id="BAGZ01000006">
    <property type="protein sequence ID" value="GAB77749.1"/>
    <property type="molecule type" value="Genomic_DNA"/>
</dbReference>
<evidence type="ECO:0000256" key="6">
    <source>
        <dbReference type="ARBA" id="ARBA00022989"/>
    </source>
</evidence>
<sequence>MKNIKFQAVLGRAKGVFNGFTPGQRAVTVIAVVVAIVGAIVFVNWASKPTMTPIFTNLSSSDAAAISTKLKETGVPYELGNGGNSILVPSSQADQARLDLAGAGLPQNSPDSKGYGILDKSSLGSSDFQQKLTAKRAIEGELANTIKQIDKVRDAKVYLALGENSPYQDEQTKPSASVQVTMQSGAKLQTGQVDAVVHLVSSAVPKLESSAVTVTDALGTRYTEEGGGVGGLDARADQVRAVSAQKTAQVQKFLDTIVGPGNSTASVQADLDFDNTKVERQEYVLSKAGDPPVVEQRSTEKMTGASGQAVGGVLGPDNITVPGLDQGSSKNEYTKEDFTKQNPYGVQKTTKDLAKGSIKKLNVAIALDAKNAGIYNAAELKQLLGAAAGIDQARGDAIEVSKLAFDTKAAEAAKAKADAEAAQARQGELIDLAKNAGLVLLLLLALLIGFRKSRKEPEVVDLGELPSATAGELPPTPVDPPLEYSLESDPLPVIEATPVDPQSQARVLAREEIGSLVEEDPDEVARLLRGWISERN</sequence>
<keyword evidence="4" id="KW-1003">Cell membrane</keyword>
<dbReference type="eggNOG" id="COG1766">
    <property type="taxonomic scope" value="Bacteria"/>
</dbReference>
<evidence type="ECO:0000256" key="7">
    <source>
        <dbReference type="ARBA" id="ARBA00023136"/>
    </source>
</evidence>
<dbReference type="GO" id="GO:0009431">
    <property type="term" value="C:bacterial-type flagellum basal body, MS ring"/>
    <property type="evidence" value="ECO:0007669"/>
    <property type="project" value="InterPro"/>
</dbReference>
<accession>K6VLY7</accession>
<dbReference type="PANTHER" id="PTHR30046:SF0">
    <property type="entry name" value="FLAGELLAR M-RING PROTEIN"/>
    <property type="match status" value="1"/>
</dbReference>
<keyword evidence="14" id="KW-0969">Cilium</keyword>
<evidence type="ECO:0000313" key="15">
    <source>
        <dbReference type="Proteomes" id="UP000008495"/>
    </source>
</evidence>
<feature type="region of interest" description="Disordered" evidence="10">
    <location>
        <begin position="466"/>
        <end position="486"/>
    </location>
</feature>
<keyword evidence="14" id="KW-0282">Flagellum</keyword>
<dbReference type="STRING" id="100225.SAMN05421595_0253"/>
<dbReference type="Pfam" id="PF01514">
    <property type="entry name" value="YscJ_FliF"/>
    <property type="match status" value="1"/>
</dbReference>
<keyword evidence="15" id="KW-1185">Reference proteome</keyword>
<feature type="domain" description="Flagellar M-ring C-terminal" evidence="13">
    <location>
        <begin position="254"/>
        <end position="405"/>
    </location>
</feature>
<dbReference type="PRINTS" id="PR01009">
    <property type="entry name" value="FLGMRINGFLIF"/>
</dbReference>
<dbReference type="InterPro" id="IPR006182">
    <property type="entry name" value="FliF_N_dom"/>
</dbReference>
<dbReference type="GO" id="GO:0003774">
    <property type="term" value="F:cytoskeletal motor activity"/>
    <property type="evidence" value="ECO:0007669"/>
    <property type="project" value="InterPro"/>
</dbReference>
<keyword evidence="14" id="KW-0966">Cell projection</keyword>
<evidence type="ECO:0000256" key="4">
    <source>
        <dbReference type="ARBA" id="ARBA00022475"/>
    </source>
</evidence>
<feature type="region of interest" description="Disordered" evidence="10">
    <location>
        <begin position="290"/>
        <end position="312"/>
    </location>
</feature>
<reference evidence="14 15" key="1">
    <citation type="submission" date="2012-08" db="EMBL/GenBank/DDBJ databases">
        <title>Whole genome shotgun sequence of Austwickia chelonae NBRC 105200.</title>
        <authorList>
            <person name="Yoshida I."/>
            <person name="Hosoyama A."/>
            <person name="Tsuchikane K."/>
            <person name="Katsumata H."/>
            <person name="Ando Y."/>
            <person name="Ohji S."/>
            <person name="Hamada M."/>
            <person name="Tamura T."/>
            <person name="Yamazoe A."/>
            <person name="Yamazaki S."/>
            <person name="Fujita N."/>
        </authorList>
    </citation>
    <scope>NUCLEOTIDE SEQUENCE [LARGE SCALE GENOMIC DNA]</scope>
    <source>
        <strain evidence="14 15">NBRC 105200</strain>
    </source>
</reference>
<evidence type="ECO:0000256" key="1">
    <source>
        <dbReference type="ARBA" id="ARBA00004117"/>
    </source>
</evidence>
<name>K6VLY7_9MICO</name>
<dbReference type="GO" id="GO:0071973">
    <property type="term" value="P:bacterial-type flagellum-dependent cell motility"/>
    <property type="evidence" value="ECO:0007669"/>
    <property type="project" value="InterPro"/>
</dbReference>
<comment type="caution">
    <text evidence="14">The sequence shown here is derived from an EMBL/GenBank/DDBJ whole genome shotgun (WGS) entry which is preliminary data.</text>
</comment>
<dbReference type="InterPro" id="IPR013556">
    <property type="entry name" value="Flag_M-ring_C"/>
</dbReference>
<evidence type="ECO:0000256" key="10">
    <source>
        <dbReference type="SAM" id="MobiDB-lite"/>
    </source>
</evidence>
<dbReference type="Pfam" id="PF08345">
    <property type="entry name" value="YscJ_FliF_C"/>
    <property type="match status" value="1"/>
</dbReference>
<dbReference type="RefSeq" id="WP_006502501.1">
    <property type="nucleotide sequence ID" value="NZ_BAGZ01000006.1"/>
</dbReference>
<feature type="transmembrane region" description="Helical" evidence="11">
    <location>
        <begin position="26"/>
        <end position="46"/>
    </location>
</feature>
<evidence type="ECO:0000256" key="9">
    <source>
        <dbReference type="PIRNR" id="PIRNR004862"/>
    </source>
</evidence>
<feature type="domain" description="Flagellar M-ring N-terminal" evidence="12">
    <location>
        <begin position="47"/>
        <end position="220"/>
    </location>
</feature>
<evidence type="ECO:0000256" key="2">
    <source>
        <dbReference type="ARBA" id="ARBA00004651"/>
    </source>
</evidence>
<evidence type="ECO:0000259" key="12">
    <source>
        <dbReference type="Pfam" id="PF01514"/>
    </source>
</evidence>
<keyword evidence="7 11" id="KW-0472">Membrane</keyword>
<keyword evidence="6 11" id="KW-1133">Transmembrane helix</keyword>
<comment type="subcellular location">
    <subcellularLocation>
        <location evidence="1 9">Bacterial flagellum basal body</location>
    </subcellularLocation>
    <subcellularLocation>
        <location evidence="2">Cell membrane</location>
        <topology evidence="2">Multi-pass membrane protein</topology>
    </subcellularLocation>
</comment>
<evidence type="ECO:0000256" key="3">
    <source>
        <dbReference type="ARBA" id="ARBA00007971"/>
    </source>
</evidence>
<dbReference type="GO" id="GO:0005886">
    <property type="term" value="C:plasma membrane"/>
    <property type="evidence" value="ECO:0007669"/>
    <property type="project" value="UniProtKB-SubCell"/>
</dbReference>
<protein>
    <recommendedName>
        <fullName evidence="9">Flagellar M-ring protein</fullName>
    </recommendedName>
</protein>
<gene>
    <name evidence="14" type="primary">fliF</name>
    <name evidence="14" type="ORF">AUCHE_06_00210</name>
</gene>
<evidence type="ECO:0000256" key="8">
    <source>
        <dbReference type="ARBA" id="ARBA00023143"/>
    </source>
</evidence>
<evidence type="ECO:0000256" key="11">
    <source>
        <dbReference type="SAM" id="Phobius"/>
    </source>
</evidence>
<dbReference type="NCBIfam" id="TIGR00206">
    <property type="entry name" value="fliF"/>
    <property type="match status" value="1"/>
</dbReference>
<dbReference type="AlphaFoldDB" id="K6VLY7"/>
<comment type="function">
    <text evidence="9">The M ring may be actively involved in energy transduction.</text>
</comment>
<dbReference type="InterPro" id="IPR045851">
    <property type="entry name" value="AMP-bd_C_sf"/>
</dbReference>
<comment type="similarity">
    <text evidence="3 9">Belongs to the FliF family.</text>
</comment>
<evidence type="ECO:0000313" key="14">
    <source>
        <dbReference type="EMBL" id="GAB77749.1"/>
    </source>
</evidence>
<evidence type="ECO:0000256" key="5">
    <source>
        <dbReference type="ARBA" id="ARBA00022692"/>
    </source>
</evidence>
<proteinExistence type="inferred from homology"/>
<organism evidence="14 15">
    <name type="scientific">Austwickia chelonae NBRC 105200</name>
    <dbReference type="NCBI Taxonomy" id="1184607"/>
    <lineage>
        <taxon>Bacteria</taxon>
        <taxon>Bacillati</taxon>
        <taxon>Actinomycetota</taxon>
        <taxon>Actinomycetes</taxon>
        <taxon>Micrococcales</taxon>
        <taxon>Dermatophilaceae</taxon>
        <taxon>Austwickia</taxon>
    </lineage>
</organism>
<keyword evidence="8 9" id="KW-0975">Bacterial flagellum</keyword>
<dbReference type="PIRSF" id="PIRSF004862">
    <property type="entry name" value="FliF"/>
    <property type="match status" value="1"/>
</dbReference>
<dbReference type="InterPro" id="IPR043427">
    <property type="entry name" value="YscJ/FliF"/>
</dbReference>
<dbReference type="Proteomes" id="UP000008495">
    <property type="component" value="Unassembled WGS sequence"/>
</dbReference>
<dbReference type="InterPro" id="IPR000067">
    <property type="entry name" value="FlgMring_FliF"/>
</dbReference>
<dbReference type="PANTHER" id="PTHR30046">
    <property type="entry name" value="FLAGELLAR M-RING PROTEIN"/>
    <property type="match status" value="1"/>
</dbReference>